<reference evidence="1 2" key="1">
    <citation type="journal article" date="2021" name="Commun. Biol.">
        <title>Genomic insights into the host specific adaptation of the Pneumocystis genus.</title>
        <authorList>
            <person name="Cisse O.H."/>
            <person name="Ma L."/>
            <person name="Dekker J.P."/>
            <person name="Khil P.P."/>
            <person name="Youn J.-H."/>
            <person name="Brenchley J.M."/>
            <person name="Blair R."/>
            <person name="Pahar B."/>
            <person name="Chabe M."/>
            <person name="Van Rompay K.K.A."/>
            <person name="Keesler R."/>
            <person name="Sukura A."/>
            <person name="Hirsch V."/>
            <person name="Kutty G."/>
            <person name="Liu Y."/>
            <person name="Peng L."/>
            <person name="Chen J."/>
            <person name="Song J."/>
            <person name="Weissenbacher-Lang C."/>
            <person name="Xu J."/>
            <person name="Upham N.S."/>
            <person name="Stajich J.E."/>
            <person name="Cuomo C.A."/>
            <person name="Cushion M.T."/>
            <person name="Kovacs J.A."/>
        </authorList>
    </citation>
    <scope>NUCLEOTIDE SEQUENCE [LARGE SCALE GENOMIC DNA]</scope>
    <source>
        <strain evidence="1 2">RABM</strain>
    </source>
</reference>
<gene>
    <name evidence="1" type="ORF">PORY_002634</name>
</gene>
<sequence>YKKAKFKYNMSLEANPQLFITYTLLHSCLDKKLMVILRDGKKLIGILRSFDQYANLVLQGTVERIYADQVYGDIPRGVFIIRGENVVLVGEIDLDKKDDLNLQKVSPIEAFNKRKIQNDLRKIKEKAQCKALYRLGFSVNYIHDDMY</sequence>
<keyword evidence="2" id="KW-1185">Reference proteome</keyword>
<dbReference type="EMBL" id="JABTEG010000013">
    <property type="protein sequence ID" value="KAG4303981.1"/>
    <property type="molecule type" value="Genomic_DNA"/>
</dbReference>
<evidence type="ECO:0000313" key="2">
    <source>
        <dbReference type="Proteomes" id="UP000768646"/>
    </source>
</evidence>
<proteinExistence type="predicted"/>
<comment type="caution">
    <text evidence="1">The sequence shown here is derived from an EMBL/GenBank/DDBJ whole genome shotgun (WGS) entry which is preliminary data.</text>
</comment>
<feature type="non-terminal residue" evidence="1">
    <location>
        <position position="1"/>
    </location>
</feature>
<dbReference type="Proteomes" id="UP000768646">
    <property type="component" value="Unassembled WGS sequence"/>
</dbReference>
<organism evidence="1 2">
    <name type="scientific">Pneumocystis oryctolagi</name>
    <dbReference type="NCBI Taxonomy" id="42067"/>
    <lineage>
        <taxon>Eukaryota</taxon>
        <taxon>Fungi</taxon>
        <taxon>Dikarya</taxon>
        <taxon>Ascomycota</taxon>
        <taxon>Taphrinomycotina</taxon>
        <taxon>Pneumocystomycetes</taxon>
        <taxon>Pneumocystaceae</taxon>
        <taxon>Pneumocystis</taxon>
    </lineage>
</organism>
<accession>A0ACB7C8W9</accession>
<protein>
    <submittedName>
        <fullName evidence="1">Uncharacterized protein</fullName>
    </submittedName>
</protein>
<evidence type="ECO:0000313" key="1">
    <source>
        <dbReference type="EMBL" id="KAG4303981.1"/>
    </source>
</evidence>
<name>A0ACB7C8W9_9ASCO</name>